<evidence type="ECO:0000256" key="1">
    <source>
        <dbReference type="ARBA" id="ARBA00022614"/>
    </source>
</evidence>
<gene>
    <name evidence="3" type="ORF">GO493_00465</name>
</gene>
<keyword evidence="2" id="KW-0677">Repeat</keyword>
<keyword evidence="1" id="KW-0433">Leucine-rich repeat</keyword>
<dbReference type="Proteomes" id="UP000461730">
    <property type="component" value="Unassembled WGS sequence"/>
</dbReference>
<proteinExistence type="predicted"/>
<dbReference type="PROSITE" id="PS00018">
    <property type="entry name" value="EF_HAND_1"/>
    <property type="match status" value="1"/>
</dbReference>
<keyword evidence="4" id="KW-1185">Reference proteome</keyword>
<evidence type="ECO:0008006" key="5">
    <source>
        <dbReference type="Google" id="ProtNLM"/>
    </source>
</evidence>
<accession>A0A7K1TX99</accession>
<dbReference type="InterPro" id="IPR018247">
    <property type="entry name" value="EF_Hand_1_Ca_BS"/>
</dbReference>
<dbReference type="InterPro" id="IPR052574">
    <property type="entry name" value="CDIRP"/>
</dbReference>
<dbReference type="PANTHER" id="PTHR47566:SF1">
    <property type="entry name" value="PROTEIN NUD1"/>
    <property type="match status" value="1"/>
</dbReference>
<evidence type="ECO:0000313" key="4">
    <source>
        <dbReference type="Proteomes" id="UP000461730"/>
    </source>
</evidence>
<sequence length="256" mass="29016">MKLIYIFLTNLLLGYSITHVKAQTISFPDENFKEALIAEGLDANNDGNIQKSEIADVKKLHVNNANISSVVGIKNFTNLENFAFLNNDLKTVDLEGMKNLKFVYGNGNQITELKLKGCTMVEVIFMDQNQLSTVDLTGLTELRDIRINVNKLQRIDLSNKPKLEKVQLFRNKLIEFKANGSLELKDIDLSNNLITEVDLRLFTKLVLVDFTNNPLRKINVTGLSKLETLYCEPISQTSYITQLNTCGLISLKELKW</sequence>
<dbReference type="InterPro" id="IPR032675">
    <property type="entry name" value="LRR_dom_sf"/>
</dbReference>
<organism evidence="3 4">
    <name type="scientific">Chitinophaga tropicalis</name>
    <dbReference type="NCBI Taxonomy" id="2683588"/>
    <lineage>
        <taxon>Bacteria</taxon>
        <taxon>Pseudomonadati</taxon>
        <taxon>Bacteroidota</taxon>
        <taxon>Chitinophagia</taxon>
        <taxon>Chitinophagales</taxon>
        <taxon>Chitinophagaceae</taxon>
        <taxon>Chitinophaga</taxon>
    </lineage>
</organism>
<dbReference type="Gene3D" id="3.80.10.10">
    <property type="entry name" value="Ribonuclease Inhibitor"/>
    <property type="match status" value="1"/>
</dbReference>
<dbReference type="SUPFAM" id="SSF52058">
    <property type="entry name" value="L domain-like"/>
    <property type="match status" value="1"/>
</dbReference>
<reference evidence="3 4" key="1">
    <citation type="submission" date="2019-12" db="EMBL/GenBank/DDBJ databases">
        <title>Chitinophaga sp. strain ysch24 (GDMCC 1.1355), whole genome shotgun sequence.</title>
        <authorList>
            <person name="Zhang X."/>
        </authorList>
    </citation>
    <scope>NUCLEOTIDE SEQUENCE [LARGE SCALE GENOMIC DNA]</scope>
    <source>
        <strain evidence="4">ysch24</strain>
    </source>
</reference>
<dbReference type="EMBL" id="WRXN01000001">
    <property type="protein sequence ID" value="MVT06713.1"/>
    <property type="molecule type" value="Genomic_DNA"/>
</dbReference>
<name>A0A7K1TX99_9BACT</name>
<dbReference type="GO" id="GO:0035591">
    <property type="term" value="F:signaling adaptor activity"/>
    <property type="evidence" value="ECO:0007669"/>
    <property type="project" value="TreeGrafter"/>
</dbReference>
<protein>
    <recommendedName>
        <fullName evidence="5">Leucine-rich repeat domain-containing protein</fullName>
    </recommendedName>
</protein>
<dbReference type="AlphaFoldDB" id="A0A7K1TX99"/>
<dbReference type="RefSeq" id="WP_157304102.1">
    <property type="nucleotide sequence ID" value="NZ_WRXN01000001.1"/>
</dbReference>
<dbReference type="PANTHER" id="PTHR47566">
    <property type="match status" value="1"/>
</dbReference>
<evidence type="ECO:0000256" key="2">
    <source>
        <dbReference type="ARBA" id="ARBA00022737"/>
    </source>
</evidence>
<evidence type="ECO:0000313" key="3">
    <source>
        <dbReference type="EMBL" id="MVT06713.1"/>
    </source>
</evidence>
<comment type="caution">
    <text evidence="3">The sequence shown here is derived from an EMBL/GenBank/DDBJ whole genome shotgun (WGS) entry which is preliminary data.</text>
</comment>